<gene>
    <name evidence="2" type="ORF">XENOCAPTIV_014480</name>
</gene>
<reference evidence="2 3" key="1">
    <citation type="submission" date="2021-06" db="EMBL/GenBank/DDBJ databases">
        <authorList>
            <person name="Palmer J.M."/>
        </authorList>
    </citation>
    <scope>NUCLEOTIDE SEQUENCE [LARGE SCALE GENOMIC DNA]</scope>
    <source>
        <strain evidence="2 3">XC_2019</strain>
        <tissue evidence="2">Muscle</tissue>
    </source>
</reference>
<proteinExistence type="predicted"/>
<feature type="region of interest" description="Disordered" evidence="1">
    <location>
        <begin position="57"/>
        <end position="82"/>
    </location>
</feature>
<comment type="caution">
    <text evidence="2">The sequence shown here is derived from an EMBL/GenBank/DDBJ whole genome shotgun (WGS) entry which is preliminary data.</text>
</comment>
<feature type="region of interest" description="Disordered" evidence="1">
    <location>
        <begin position="1"/>
        <end position="32"/>
    </location>
</feature>
<feature type="non-terminal residue" evidence="2">
    <location>
        <position position="1"/>
    </location>
</feature>
<feature type="compositionally biased region" description="Basic and acidic residues" evidence="1">
    <location>
        <begin position="8"/>
        <end position="32"/>
    </location>
</feature>
<protein>
    <submittedName>
        <fullName evidence="2">Uncharacterized protein</fullName>
    </submittedName>
</protein>
<accession>A0ABV0RCC4</accession>
<dbReference type="Proteomes" id="UP001434883">
    <property type="component" value="Unassembled WGS sequence"/>
</dbReference>
<evidence type="ECO:0000313" key="2">
    <source>
        <dbReference type="EMBL" id="MEQ2205800.1"/>
    </source>
</evidence>
<keyword evidence="3" id="KW-1185">Reference proteome</keyword>
<evidence type="ECO:0000313" key="3">
    <source>
        <dbReference type="Proteomes" id="UP001434883"/>
    </source>
</evidence>
<sequence>LQRKHHLARWDASRERPHPASLRRSTDSMEHYDGENAYMHQEDDWDRDLLLDPAWEKQQRKEKTSNCRKSHTGLLAGGGPACPLGSATDVRHALDRPPPVIWFMMRLGLGQNYEPVERVCALLVKLNFG</sequence>
<dbReference type="EMBL" id="JAHRIN010042309">
    <property type="protein sequence ID" value="MEQ2205800.1"/>
    <property type="molecule type" value="Genomic_DNA"/>
</dbReference>
<evidence type="ECO:0000256" key="1">
    <source>
        <dbReference type="SAM" id="MobiDB-lite"/>
    </source>
</evidence>
<name>A0ABV0RCC4_9TELE</name>
<organism evidence="2 3">
    <name type="scientific">Xenoophorus captivus</name>
    <dbReference type="NCBI Taxonomy" id="1517983"/>
    <lineage>
        <taxon>Eukaryota</taxon>
        <taxon>Metazoa</taxon>
        <taxon>Chordata</taxon>
        <taxon>Craniata</taxon>
        <taxon>Vertebrata</taxon>
        <taxon>Euteleostomi</taxon>
        <taxon>Actinopterygii</taxon>
        <taxon>Neopterygii</taxon>
        <taxon>Teleostei</taxon>
        <taxon>Neoteleostei</taxon>
        <taxon>Acanthomorphata</taxon>
        <taxon>Ovalentaria</taxon>
        <taxon>Atherinomorphae</taxon>
        <taxon>Cyprinodontiformes</taxon>
        <taxon>Goodeidae</taxon>
        <taxon>Xenoophorus</taxon>
    </lineage>
</organism>